<dbReference type="EMBL" id="JASBWR010000009">
    <property type="protein sequence ID" value="KAJ9111119.1"/>
    <property type="molecule type" value="Genomic_DNA"/>
</dbReference>
<gene>
    <name evidence="1" type="ORF">QFC19_001318</name>
</gene>
<comment type="caution">
    <text evidence="1">The sequence shown here is derived from an EMBL/GenBank/DDBJ whole genome shotgun (WGS) entry which is preliminary data.</text>
</comment>
<proteinExistence type="predicted"/>
<evidence type="ECO:0000313" key="2">
    <source>
        <dbReference type="Proteomes" id="UP001241377"/>
    </source>
</evidence>
<organism evidence="1 2">
    <name type="scientific">Naganishia cerealis</name>
    <dbReference type="NCBI Taxonomy" id="610337"/>
    <lineage>
        <taxon>Eukaryota</taxon>
        <taxon>Fungi</taxon>
        <taxon>Dikarya</taxon>
        <taxon>Basidiomycota</taxon>
        <taxon>Agaricomycotina</taxon>
        <taxon>Tremellomycetes</taxon>
        <taxon>Filobasidiales</taxon>
        <taxon>Filobasidiaceae</taxon>
        <taxon>Naganishia</taxon>
    </lineage>
</organism>
<dbReference type="Proteomes" id="UP001241377">
    <property type="component" value="Unassembled WGS sequence"/>
</dbReference>
<accession>A0ACC2WIW5</accession>
<keyword evidence="2" id="KW-1185">Reference proteome</keyword>
<name>A0ACC2WIW5_9TREE</name>
<sequence>MPRPRTTLPALLAQLPAYGQGALVQPAAWAERFPNSFYKITRTRLRVKAEGGTTQYLSRSAPTTDEVKGKARENSVVPAEEEDFEDDAFGGDDMEIGQVDSAVETPTGATAAGDLTGKKAHGQAWGVLFWNGQPKFPFKNNYSPASTTADAAAAFTPQSKIRRALSDSWRAVDVTSLPSATLRAVETLESGKRRDWYARREQVPVMNLSVKDLAGLRRRQERGL</sequence>
<evidence type="ECO:0000313" key="1">
    <source>
        <dbReference type="EMBL" id="KAJ9111119.1"/>
    </source>
</evidence>
<protein>
    <submittedName>
        <fullName evidence="1">Uncharacterized protein</fullName>
    </submittedName>
</protein>
<reference evidence="1" key="1">
    <citation type="submission" date="2023-04" db="EMBL/GenBank/DDBJ databases">
        <title>Draft Genome sequencing of Naganishia species isolated from polar environments using Oxford Nanopore Technology.</title>
        <authorList>
            <person name="Leo P."/>
            <person name="Venkateswaran K."/>
        </authorList>
    </citation>
    <scope>NUCLEOTIDE SEQUENCE</scope>
    <source>
        <strain evidence="1">MNA-CCFEE 5261</strain>
    </source>
</reference>